<reference evidence="3" key="1">
    <citation type="submission" date="2016-11" db="EMBL/GenBank/DDBJ databases">
        <authorList>
            <person name="Varghese N."/>
            <person name="Submissions S."/>
        </authorList>
    </citation>
    <scope>NUCLEOTIDE SEQUENCE [LARGE SCALE GENOMIC DNA]</scope>
    <source>
        <strain evidence="3">DSM 17659</strain>
    </source>
</reference>
<protein>
    <submittedName>
        <fullName evidence="2">Glycosyl transferase family 2</fullName>
    </submittedName>
</protein>
<evidence type="ECO:0000259" key="1">
    <source>
        <dbReference type="Pfam" id="PF00535"/>
    </source>
</evidence>
<dbReference type="Pfam" id="PF00535">
    <property type="entry name" value="Glycos_transf_2"/>
    <property type="match status" value="1"/>
</dbReference>
<gene>
    <name evidence="2" type="ORF">SAMN05444372_102239</name>
</gene>
<dbReference type="GO" id="GO:0016758">
    <property type="term" value="F:hexosyltransferase activity"/>
    <property type="evidence" value="ECO:0007669"/>
    <property type="project" value="UniProtKB-ARBA"/>
</dbReference>
<dbReference type="Proteomes" id="UP000184020">
    <property type="component" value="Unassembled WGS sequence"/>
</dbReference>
<keyword evidence="2" id="KW-0808">Transferase</keyword>
<dbReference type="STRING" id="229205.SAMN05444372_102239"/>
<dbReference type="PANTHER" id="PTHR22916:SF3">
    <property type="entry name" value="UDP-GLCNAC:BETAGAL BETA-1,3-N-ACETYLGLUCOSAMINYLTRANSFERASE-LIKE PROTEIN 1"/>
    <property type="match status" value="1"/>
</dbReference>
<dbReference type="EMBL" id="FQWF01000002">
    <property type="protein sequence ID" value="SHG09593.1"/>
    <property type="molecule type" value="Genomic_DNA"/>
</dbReference>
<dbReference type="AlphaFoldDB" id="A0A1M5H0W4"/>
<keyword evidence="3" id="KW-1185">Reference proteome</keyword>
<dbReference type="PANTHER" id="PTHR22916">
    <property type="entry name" value="GLYCOSYLTRANSFERASE"/>
    <property type="match status" value="1"/>
</dbReference>
<dbReference type="InterPro" id="IPR029044">
    <property type="entry name" value="Nucleotide-diphossugar_trans"/>
</dbReference>
<dbReference type="SUPFAM" id="SSF53448">
    <property type="entry name" value="Nucleotide-diphospho-sugar transferases"/>
    <property type="match status" value="1"/>
</dbReference>
<dbReference type="Gene3D" id="3.90.550.10">
    <property type="entry name" value="Spore Coat Polysaccharide Biosynthesis Protein SpsA, Chain A"/>
    <property type="match status" value="1"/>
</dbReference>
<dbReference type="OrthoDB" id="396512at2"/>
<feature type="domain" description="Glycosyltransferase 2-like" evidence="1">
    <location>
        <begin position="8"/>
        <end position="179"/>
    </location>
</feature>
<dbReference type="InterPro" id="IPR001173">
    <property type="entry name" value="Glyco_trans_2-like"/>
</dbReference>
<accession>A0A1M5H0W4</accession>
<evidence type="ECO:0000313" key="2">
    <source>
        <dbReference type="EMBL" id="SHG09593.1"/>
    </source>
</evidence>
<organism evidence="2 3">
    <name type="scientific">Flavobacterium micromati</name>
    <dbReference type="NCBI Taxonomy" id="229205"/>
    <lineage>
        <taxon>Bacteria</taxon>
        <taxon>Pseudomonadati</taxon>
        <taxon>Bacteroidota</taxon>
        <taxon>Flavobacteriia</taxon>
        <taxon>Flavobacteriales</taxon>
        <taxon>Flavobacteriaceae</taxon>
        <taxon>Flavobacterium</taxon>
    </lineage>
</organism>
<proteinExistence type="predicted"/>
<evidence type="ECO:0000313" key="3">
    <source>
        <dbReference type="Proteomes" id="UP000184020"/>
    </source>
</evidence>
<sequence>MHNNPLVSVICLCYNHAPFVVEALESVLNQTYTNVELIIADDFSTDNSTEIIMNWLKNHPEISFILNSQNIGNTKTFNKGLKLANGEYIIDLAADDVLTRDCIANQLKGFAESKYKNLGLVYGNAEWISETGKHIHNYFETDKNGKGLVSQPTGDIYINLLNGKTKLCSVAALVKREVFDQLNGYDENLAYEDYDLWIRAARNYNFDYIDEILVQKRILDNSMYTLLLQRNNSRTRRFNYSTYVVLKKAFVLNRNKAEFKAMLKRIRTEMKVTIHTRDFQLLVNYIFLDIQVRLKVSSFI</sequence>
<dbReference type="RefSeq" id="WP_073017166.1">
    <property type="nucleotide sequence ID" value="NZ_FQWF01000002.1"/>
</dbReference>
<name>A0A1M5H0W4_9FLAO</name>